<proteinExistence type="predicted"/>
<keyword evidence="3" id="KW-1185">Reference proteome</keyword>
<dbReference type="Pfam" id="PF14223">
    <property type="entry name" value="Retrotran_gag_2"/>
    <property type="match status" value="1"/>
</dbReference>
<protein>
    <recommendedName>
        <fullName evidence="4">DUF4219 domain-containing protein</fullName>
    </recommendedName>
</protein>
<gene>
    <name evidence="2" type="ORF">KY290_027325</name>
</gene>
<evidence type="ECO:0000313" key="2">
    <source>
        <dbReference type="EMBL" id="KAH0748093.1"/>
    </source>
</evidence>
<accession>A0ABQ7UFX8</accession>
<dbReference type="Proteomes" id="UP000826656">
    <property type="component" value="Unassembled WGS sequence"/>
</dbReference>
<evidence type="ECO:0000313" key="3">
    <source>
        <dbReference type="Proteomes" id="UP000826656"/>
    </source>
</evidence>
<dbReference type="PANTHER" id="PTHR35317">
    <property type="entry name" value="OS04G0629600 PROTEIN"/>
    <property type="match status" value="1"/>
</dbReference>
<comment type="caution">
    <text evidence="2">The sequence shown here is derived from an EMBL/GenBank/DDBJ whole genome shotgun (WGS) entry which is preliminary data.</text>
</comment>
<sequence length="276" mass="31105">MASNGNALSVAQPLIPVFKGESYEFWSIHMKTILKSQDLWDLVERGFADHNEKNRLRDSKKKDAKVLVFIQQAIHDSHFSRIAAATTSKQAWSILQKEFQGDSKVIVVRLQSLRRDFETLMMKNRESIADFLSRAVAIVSKIQSCGEKVTDQTIVEKILRSLTPKFDHVVAAIEESKDLSIFFFDELMGSLQSHEERLNRSIEKNEDKVFQVKEATTKYGENNGPANRGRGRGGFCSGRGRGNGRGRGRNDGHRQSNEQSNTRMAFSVIIVSVTGI</sequence>
<dbReference type="PANTHER" id="PTHR35317:SF35">
    <property type="entry name" value="DUF4219 DOMAIN-CONTAINING PROTEIN"/>
    <property type="match status" value="1"/>
</dbReference>
<dbReference type="EMBL" id="JAIVGD010000019">
    <property type="protein sequence ID" value="KAH0748093.1"/>
    <property type="molecule type" value="Genomic_DNA"/>
</dbReference>
<reference evidence="2 3" key="1">
    <citation type="journal article" date="2021" name="bioRxiv">
        <title>Chromosome-scale and haplotype-resolved genome assembly of a tetraploid potato cultivar.</title>
        <authorList>
            <person name="Sun H."/>
            <person name="Jiao W.-B."/>
            <person name="Krause K."/>
            <person name="Campoy J.A."/>
            <person name="Goel M."/>
            <person name="Folz-Donahue K."/>
            <person name="Kukat C."/>
            <person name="Huettel B."/>
            <person name="Schneeberger K."/>
        </authorList>
    </citation>
    <scope>NUCLEOTIDE SEQUENCE [LARGE SCALE GENOMIC DNA]</scope>
    <source>
        <strain evidence="2">SolTubOtavaFocal</strain>
        <tissue evidence="2">Leaves</tissue>
    </source>
</reference>
<name>A0ABQ7UFX8_SOLTU</name>
<organism evidence="2 3">
    <name type="scientific">Solanum tuberosum</name>
    <name type="common">Potato</name>
    <dbReference type="NCBI Taxonomy" id="4113"/>
    <lineage>
        <taxon>Eukaryota</taxon>
        <taxon>Viridiplantae</taxon>
        <taxon>Streptophyta</taxon>
        <taxon>Embryophyta</taxon>
        <taxon>Tracheophyta</taxon>
        <taxon>Spermatophyta</taxon>
        <taxon>Magnoliopsida</taxon>
        <taxon>eudicotyledons</taxon>
        <taxon>Gunneridae</taxon>
        <taxon>Pentapetalae</taxon>
        <taxon>asterids</taxon>
        <taxon>lamiids</taxon>
        <taxon>Solanales</taxon>
        <taxon>Solanaceae</taxon>
        <taxon>Solanoideae</taxon>
        <taxon>Solaneae</taxon>
        <taxon>Solanum</taxon>
    </lineage>
</organism>
<evidence type="ECO:0008006" key="4">
    <source>
        <dbReference type="Google" id="ProtNLM"/>
    </source>
</evidence>
<feature type="region of interest" description="Disordered" evidence="1">
    <location>
        <begin position="219"/>
        <end position="263"/>
    </location>
</feature>
<feature type="compositionally biased region" description="Gly residues" evidence="1">
    <location>
        <begin position="232"/>
        <end position="241"/>
    </location>
</feature>
<evidence type="ECO:0000256" key="1">
    <source>
        <dbReference type="SAM" id="MobiDB-lite"/>
    </source>
</evidence>